<accession>A0A2M8EPX9</accession>
<comment type="caution">
    <text evidence="1">The sequence shown here is derived from an EMBL/GenBank/DDBJ whole genome shotgun (WGS) entry which is preliminary data.</text>
</comment>
<name>A0A2M8EPX9_9BACT</name>
<reference evidence="2" key="1">
    <citation type="submission" date="2017-09" db="EMBL/GenBank/DDBJ databases">
        <title>Depth-based differentiation of microbial function through sediment-hosted aquifers and enrichment of novel symbionts in the deep terrestrial subsurface.</title>
        <authorList>
            <person name="Probst A.J."/>
            <person name="Ladd B."/>
            <person name="Jarett J.K."/>
            <person name="Geller-Mcgrath D.E."/>
            <person name="Sieber C.M.K."/>
            <person name="Emerson J.B."/>
            <person name="Anantharaman K."/>
            <person name="Thomas B.C."/>
            <person name="Malmstrom R."/>
            <person name="Stieglmeier M."/>
            <person name="Klingl A."/>
            <person name="Woyke T."/>
            <person name="Ryan C.M."/>
            <person name="Banfield J.F."/>
        </authorList>
    </citation>
    <scope>NUCLEOTIDE SEQUENCE [LARGE SCALE GENOMIC DNA]</scope>
</reference>
<gene>
    <name evidence="1" type="ORF">CO057_01095</name>
</gene>
<organism evidence="1 2">
    <name type="scientific">Candidatus Uhrbacteria bacterium CG_4_9_14_0_2_um_filter_41_50</name>
    <dbReference type="NCBI Taxonomy" id="1975031"/>
    <lineage>
        <taxon>Bacteria</taxon>
        <taxon>Candidatus Uhriibacteriota</taxon>
    </lineage>
</organism>
<proteinExistence type="predicted"/>
<dbReference type="AlphaFoldDB" id="A0A2M8EPX9"/>
<protein>
    <submittedName>
        <fullName evidence="1">Uncharacterized protein</fullName>
    </submittedName>
</protein>
<evidence type="ECO:0000313" key="2">
    <source>
        <dbReference type="Proteomes" id="UP000230251"/>
    </source>
</evidence>
<evidence type="ECO:0000313" key="1">
    <source>
        <dbReference type="EMBL" id="PJC24751.1"/>
    </source>
</evidence>
<dbReference type="Proteomes" id="UP000230251">
    <property type="component" value="Unassembled WGS sequence"/>
</dbReference>
<sequence>MEAFVNRAMEISFGELISIFYEQFLEMYGDEELAAVAAATAINELFQADTIEVEEELNEQQDESCS</sequence>
<dbReference type="EMBL" id="PFSI01000019">
    <property type="protein sequence ID" value="PJC24751.1"/>
    <property type="molecule type" value="Genomic_DNA"/>
</dbReference>